<dbReference type="Proteomes" id="UP000032068">
    <property type="component" value="Unassembled WGS sequence"/>
</dbReference>
<dbReference type="RefSeq" id="WP_042552921.1">
    <property type="nucleotide sequence ID" value="NZ_JXQW01000010.1"/>
</dbReference>
<accession>A0A0D0L2J9</accession>
<dbReference type="SUPFAM" id="SSF48371">
    <property type="entry name" value="ARM repeat"/>
    <property type="match status" value="1"/>
</dbReference>
<dbReference type="SUPFAM" id="SSF52540">
    <property type="entry name" value="P-loop containing nucleoside triphosphate hydrolases"/>
    <property type="match status" value="1"/>
</dbReference>
<dbReference type="InterPro" id="IPR016024">
    <property type="entry name" value="ARM-type_fold"/>
</dbReference>
<comment type="caution">
    <text evidence="1">The sequence shown here is derived from an EMBL/GenBank/DDBJ whole genome shotgun (WGS) entry which is preliminary data.</text>
</comment>
<dbReference type="EMBL" id="JXQW01000010">
    <property type="protein sequence ID" value="KIQ03920.1"/>
    <property type="molecule type" value="Genomic_DNA"/>
</dbReference>
<dbReference type="OrthoDB" id="8889741at2"/>
<dbReference type="Gene3D" id="3.40.50.300">
    <property type="entry name" value="P-loop containing nucleotide triphosphate hydrolases"/>
    <property type="match status" value="1"/>
</dbReference>
<sequence length="1525" mass="171914">MSKAGIQSNRGDGYQTLVAFDWALSVLSDPDYKWLEVDSATSPVDDVVIEKANGSKIYCQCKKNQTNFKAWSVSDLSDELVKALEQLTVDPSADIRFYSRSNFGDLAALREYSTNYADESSYKANLGSAHEETNSKLEQILVAKGSRFSSYDFLSHINFEVSDNLERMNTKIHERLRQLVTNCSSAYSKLWTRIDHLGMRTDGNGQSIAVQHRISKESIKELLDQAGSILSPSMDVAEIRLAFESVSTIGRAWRRDIGGHYVSSVLVERILEEIKRKPRSLLVTGLPGAGKTCVLLTLQERLENLAISNSAIFPLFIQSREFADFATTQERAAQGLPEHWVERVARLAEQVHVVVVVDSLDVLSIAREHNVLQYFLAQIDRLSLISNVTIVTACRDFDRQFDRRIAQRKWSSEFRCEPLDWKLEIAPLLGELGIDVNLVDVVTRQLISNPRELALYVELAQKSGSFNIVTSHALAQRYLVTTVQSENALGDKAMQAIEALAVEMLKIRSLAVSRQRFTASQEILNLLLSHNVLRETQDAKLIFGHQTLLDVLVISDARRQGVTLNDFIQSLSPVPFVRPSIRSFVNQLASDEDRKVLRRQLRAVLTGSHAFHIRRLVAECFAEQSPVDDDWSLIRDLRSQHRDVFQVIYGQAKTIEWYRFWFKYLVPMLKDMRDTDGLLIHVNYVQKWIKEDSGEVLNFWSEMLALDWMPKEKMSRQLEFALSEIELADMSGVADLLMRLIELPQAEHSALGRALAKCVKKGAVNDEVLWQYIARDIKEEDVLGYDFDGKLRCQSYDFGNSKDDFLTSRMLKSTALLDVAIADLERWSRLKGGRYGRAPRSYRCEFLDDSSYIDAHKKSDFNHSSGLRILLNAVEAGIVHQAFAQGEWWNSNRNRLCFSEEGALRYFAIQAFIKNPGTNLDLIGQMLSDTSFLDSELSYELGSLLKISFSLLDAVVQDSVQDALLLLNENEISDTNCFEWIVLKRACMIITIPNYLRNEAAQKIVRLAEDICWPLVRQPHIKSWGGMVGAPFSHEIFLDLSDAGVLRLIAHYNGYTSNCSYDFLNGGEEEVGRQLGSAASLAPSRFMKFLTANRAEISSSFRNEILDGVATYLAQRYGNLQKNANWSPREDPESLPLALEIIEEIESHQDYWHHNRAASKAIEGCAYIVTGPQEVLRLTTLAMSFSDQLEGSSISGESVDLLTTGINMTRGNAAETVMILANNLLQRGEACPDKLIDALRVFASDESPAIRALILSRLPYLQSKDPELGWELFDLATRSCAEGLWSNAEHCLYYAYHNRFDLVRPRLAQLMRDGVGKDLVTWGRISALAALSKRIDSNDLLVDLASLNSADAWRGAASVWGHPENAAQHRDECINGLSAGASTANPNASVVANKITNLFRESSPFIGIPAELIRRLFVVFQTDNENSRRDVYGFEAWLNTLATLEPNIALEIVEIYLDFVRRTTAYLYDHDNHLMQLLTRLFAQAEEQEESDDGAMLRRVVTMQDTLLALGVAGVSEWLKVAERP</sequence>
<proteinExistence type="predicted"/>
<protein>
    <submittedName>
        <fullName evidence="1">Uncharacterized protein</fullName>
    </submittedName>
</protein>
<evidence type="ECO:0000313" key="2">
    <source>
        <dbReference type="Proteomes" id="UP000032068"/>
    </source>
</evidence>
<dbReference type="InterPro" id="IPR027417">
    <property type="entry name" value="P-loop_NTPase"/>
</dbReference>
<gene>
    <name evidence="1" type="ORF">RU08_06075</name>
</gene>
<name>A0A0D0L2J9_9PSED</name>
<reference evidence="1 2" key="1">
    <citation type="submission" date="2014-12" db="EMBL/GenBank/DDBJ databases">
        <title>16Stimator: statistical estimation of ribosomal gene copy numbers from draft genome assemblies.</title>
        <authorList>
            <person name="Perisin M.A."/>
            <person name="Vetter M."/>
            <person name="Gilbert J.A."/>
            <person name="Bergelson J."/>
        </authorList>
    </citation>
    <scope>NUCLEOTIDE SEQUENCE [LARGE SCALE GENOMIC DNA]</scope>
    <source>
        <strain evidence="1 2">MEJ086</strain>
    </source>
</reference>
<organism evidence="1 2">
    <name type="scientific">Pseudomonas fulva</name>
    <dbReference type="NCBI Taxonomy" id="47880"/>
    <lineage>
        <taxon>Bacteria</taxon>
        <taxon>Pseudomonadati</taxon>
        <taxon>Pseudomonadota</taxon>
        <taxon>Gammaproteobacteria</taxon>
        <taxon>Pseudomonadales</taxon>
        <taxon>Pseudomonadaceae</taxon>
        <taxon>Pseudomonas</taxon>
    </lineage>
</organism>
<evidence type="ECO:0000313" key="1">
    <source>
        <dbReference type="EMBL" id="KIQ03920.1"/>
    </source>
</evidence>